<reference evidence="2 3" key="1">
    <citation type="journal article" date="2023" name="Plants (Basel)">
        <title>Bridging the Gap: Combining Genomics and Transcriptomics Approaches to Understand Stylosanthes scabra, an Orphan Legume from the Brazilian Caatinga.</title>
        <authorList>
            <person name="Ferreira-Neto J.R.C."/>
            <person name="da Silva M.D."/>
            <person name="Binneck E."/>
            <person name="de Melo N.F."/>
            <person name="da Silva R.H."/>
            <person name="de Melo A.L.T.M."/>
            <person name="Pandolfi V."/>
            <person name="Bustamante F.O."/>
            <person name="Brasileiro-Vidal A.C."/>
            <person name="Benko-Iseppon A.M."/>
        </authorList>
    </citation>
    <scope>NUCLEOTIDE SEQUENCE [LARGE SCALE GENOMIC DNA]</scope>
    <source>
        <tissue evidence="2">Leaves</tissue>
    </source>
</reference>
<comment type="caution">
    <text evidence="2">The sequence shown here is derived from an EMBL/GenBank/DDBJ whole genome shotgun (WGS) entry which is preliminary data.</text>
</comment>
<gene>
    <name evidence="2" type="ORF">PIB30_062707</name>
</gene>
<keyword evidence="1" id="KW-0175">Coiled coil</keyword>
<protein>
    <recommendedName>
        <fullName evidence="4">Gag-pol polyprotein</fullName>
    </recommendedName>
</protein>
<evidence type="ECO:0000313" key="3">
    <source>
        <dbReference type="Proteomes" id="UP001341840"/>
    </source>
</evidence>
<evidence type="ECO:0000313" key="2">
    <source>
        <dbReference type="EMBL" id="MED6124841.1"/>
    </source>
</evidence>
<evidence type="ECO:0000256" key="1">
    <source>
        <dbReference type="SAM" id="Coils"/>
    </source>
</evidence>
<feature type="coiled-coil region" evidence="1">
    <location>
        <begin position="32"/>
        <end position="99"/>
    </location>
</feature>
<dbReference type="Proteomes" id="UP001341840">
    <property type="component" value="Unassembled WGS sequence"/>
</dbReference>
<dbReference type="EMBL" id="JASCZI010030794">
    <property type="protein sequence ID" value="MED6124841.1"/>
    <property type="molecule type" value="Genomic_DNA"/>
</dbReference>
<proteinExistence type="predicted"/>
<organism evidence="2 3">
    <name type="scientific">Stylosanthes scabra</name>
    <dbReference type="NCBI Taxonomy" id="79078"/>
    <lineage>
        <taxon>Eukaryota</taxon>
        <taxon>Viridiplantae</taxon>
        <taxon>Streptophyta</taxon>
        <taxon>Embryophyta</taxon>
        <taxon>Tracheophyta</taxon>
        <taxon>Spermatophyta</taxon>
        <taxon>Magnoliopsida</taxon>
        <taxon>eudicotyledons</taxon>
        <taxon>Gunneridae</taxon>
        <taxon>Pentapetalae</taxon>
        <taxon>rosids</taxon>
        <taxon>fabids</taxon>
        <taxon>Fabales</taxon>
        <taxon>Fabaceae</taxon>
        <taxon>Papilionoideae</taxon>
        <taxon>50 kb inversion clade</taxon>
        <taxon>dalbergioids sensu lato</taxon>
        <taxon>Dalbergieae</taxon>
        <taxon>Pterocarpus clade</taxon>
        <taxon>Stylosanthes</taxon>
    </lineage>
</organism>
<name>A0ABU6RLC1_9FABA</name>
<keyword evidence="3" id="KW-1185">Reference proteome</keyword>
<evidence type="ECO:0008006" key="4">
    <source>
        <dbReference type="Google" id="ProtNLM"/>
    </source>
</evidence>
<sequence length="201" mass="23214">MKVLMKYWKDLENESNSEDKDEQDAYVCFMANKEETEVADDLLEENRFLKSEIAKFKGKQLVSASMDLIAENERLCGVIEDLKQDLEQFTNNSNNLDKLLSYQRPKSMKSGLDYSAGSSANFETKFIKASASTSNTRNQQPLWFFHRRTARGNHCLKCNRQDHTLPRCFVVERKIGDMIYKIVCDFNALGQSRRTNIKGSK</sequence>
<accession>A0ABU6RLC1</accession>